<gene>
    <name evidence="1" type="ORF">ElyMa_000251700</name>
</gene>
<comment type="caution">
    <text evidence="1">The sequence shown here is derived from an EMBL/GenBank/DDBJ whole genome shotgun (WGS) entry which is preliminary data.</text>
</comment>
<evidence type="ECO:0000313" key="1">
    <source>
        <dbReference type="EMBL" id="GFR67356.1"/>
    </source>
</evidence>
<proteinExistence type="predicted"/>
<evidence type="ECO:0000313" key="2">
    <source>
        <dbReference type="Proteomes" id="UP000762676"/>
    </source>
</evidence>
<dbReference type="Proteomes" id="UP000762676">
    <property type="component" value="Unassembled WGS sequence"/>
</dbReference>
<keyword evidence="2" id="KW-1185">Reference proteome</keyword>
<accession>A0AAV4F4I7</accession>
<dbReference type="AlphaFoldDB" id="A0AAV4F4I7"/>
<name>A0AAV4F4I7_9GAST</name>
<reference evidence="1 2" key="1">
    <citation type="journal article" date="2021" name="Elife">
        <title>Chloroplast acquisition without the gene transfer in kleptoplastic sea slugs, Plakobranchus ocellatus.</title>
        <authorList>
            <person name="Maeda T."/>
            <person name="Takahashi S."/>
            <person name="Yoshida T."/>
            <person name="Shimamura S."/>
            <person name="Takaki Y."/>
            <person name="Nagai Y."/>
            <person name="Toyoda A."/>
            <person name="Suzuki Y."/>
            <person name="Arimoto A."/>
            <person name="Ishii H."/>
            <person name="Satoh N."/>
            <person name="Nishiyama T."/>
            <person name="Hasebe M."/>
            <person name="Maruyama T."/>
            <person name="Minagawa J."/>
            <person name="Obokata J."/>
            <person name="Shigenobu S."/>
        </authorList>
    </citation>
    <scope>NUCLEOTIDE SEQUENCE [LARGE SCALE GENOMIC DNA]</scope>
</reference>
<organism evidence="1 2">
    <name type="scientific">Elysia marginata</name>
    <dbReference type="NCBI Taxonomy" id="1093978"/>
    <lineage>
        <taxon>Eukaryota</taxon>
        <taxon>Metazoa</taxon>
        <taxon>Spiralia</taxon>
        <taxon>Lophotrochozoa</taxon>
        <taxon>Mollusca</taxon>
        <taxon>Gastropoda</taxon>
        <taxon>Heterobranchia</taxon>
        <taxon>Euthyneura</taxon>
        <taxon>Panpulmonata</taxon>
        <taxon>Sacoglossa</taxon>
        <taxon>Placobranchoidea</taxon>
        <taxon>Plakobranchidae</taxon>
        <taxon>Elysia</taxon>
    </lineage>
</organism>
<sequence length="100" mass="11294">MARAVAQHTKQEMDAARARWKRLAALKGNIAKCKTVLRTLPTMSWPWYQHGFRDDSTEFSLRRRSSLSIYGGPGRTRPETPVKISPQGKARLMPGTTILV</sequence>
<protein>
    <submittedName>
        <fullName evidence="1">Uncharacterized protein</fullName>
    </submittedName>
</protein>
<dbReference type="EMBL" id="BMAT01000496">
    <property type="protein sequence ID" value="GFR67356.1"/>
    <property type="molecule type" value="Genomic_DNA"/>
</dbReference>